<feature type="compositionally biased region" description="Basic residues" evidence="3">
    <location>
        <begin position="1154"/>
        <end position="1164"/>
    </location>
</feature>
<feature type="domain" description="AB hydrolase-1" evidence="5">
    <location>
        <begin position="65"/>
        <end position="308"/>
    </location>
</feature>
<comment type="caution">
    <text evidence="6">The sequence shown here is derived from an EMBL/GenBank/DDBJ whole genome shotgun (WGS) entry which is preliminary data.</text>
</comment>
<dbReference type="PANTHER" id="PTHR43201">
    <property type="entry name" value="ACYL-COA SYNTHETASE"/>
    <property type="match status" value="1"/>
</dbReference>
<reference evidence="6 7" key="1">
    <citation type="submission" date="2019-05" db="EMBL/GenBank/DDBJ databases">
        <title>Genome sequence of Cellulomonas hominis strain CS1.</title>
        <authorList>
            <person name="Belmont J."/>
            <person name="Maclea K.S."/>
        </authorList>
    </citation>
    <scope>NUCLEOTIDE SEQUENCE [LARGE SCALE GENOMIC DNA]</scope>
    <source>
        <strain evidence="6 7">CS1</strain>
    </source>
</reference>
<dbReference type="PANTHER" id="PTHR43201:SF5">
    <property type="entry name" value="MEDIUM-CHAIN ACYL-COA LIGASE ACSF2, MITOCHONDRIAL"/>
    <property type="match status" value="1"/>
</dbReference>
<feature type="compositionally biased region" description="Basic residues" evidence="3">
    <location>
        <begin position="1135"/>
        <end position="1146"/>
    </location>
</feature>
<evidence type="ECO:0000259" key="5">
    <source>
        <dbReference type="Pfam" id="PF00561"/>
    </source>
</evidence>
<dbReference type="GO" id="GO:0006631">
    <property type="term" value="P:fatty acid metabolic process"/>
    <property type="evidence" value="ECO:0007669"/>
    <property type="project" value="TreeGrafter"/>
</dbReference>
<evidence type="ECO:0000256" key="2">
    <source>
        <dbReference type="ARBA" id="ARBA00022598"/>
    </source>
</evidence>
<proteinExistence type="inferred from homology"/>
<feature type="compositionally biased region" description="Basic residues" evidence="3">
    <location>
        <begin position="1243"/>
        <end position="1256"/>
    </location>
</feature>
<feature type="region of interest" description="Disordered" evidence="3">
    <location>
        <begin position="836"/>
        <end position="1256"/>
    </location>
</feature>
<feature type="compositionally biased region" description="Gly residues" evidence="3">
    <location>
        <begin position="1101"/>
        <end position="1113"/>
    </location>
</feature>
<evidence type="ECO:0000313" key="7">
    <source>
        <dbReference type="Proteomes" id="UP000308121"/>
    </source>
</evidence>
<feature type="compositionally biased region" description="Basic residues" evidence="3">
    <location>
        <begin position="843"/>
        <end position="852"/>
    </location>
</feature>
<dbReference type="GO" id="GO:0031956">
    <property type="term" value="F:medium-chain fatty acid-CoA ligase activity"/>
    <property type="evidence" value="ECO:0007669"/>
    <property type="project" value="TreeGrafter"/>
</dbReference>
<dbReference type="GO" id="GO:0016787">
    <property type="term" value="F:hydrolase activity"/>
    <property type="evidence" value="ECO:0007669"/>
    <property type="project" value="UniProtKB-KW"/>
</dbReference>
<feature type="non-terminal residue" evidence="6">
    <location>
        <position position="1256"/>
    </location>
</feature>
<dbReference type="Gene3D" id="3.40.50.1820">
    <property type="entry name" value="alpha/beta hydrolase"/>
    <property type="match status" value="1"/>
</dbReference>
<dbReference type="InterPro" id="IPR020845">
    <property type="entry name" value="AMP-binding_CS"/>
</dbReference>
<keyword evidence="6" id="KW-0378">Hydrolase</keyword>
<dbReference type="Pfam" id="PF00501">
    <property type="entry name" value="AMP-binding"/>
    <property type="match status" value="1"/>
</dbReference>
<feature type="region of interest" description="Disordered" evidence="3">
    <location>
        <begin position="1"/>
        <end position="46"/>
    </location>
</feature>
<accession>A0A7Z8NPD6</accession>
<dbReference type="Gene3D" id="3.40.50.12780">
    <property type="entry name" value="N-terminal domain of ligase-like"/>
    <property type="match status" value="1"/>
</dbReference>
<gene>
    <name evidence="6" type="ORF">FA014_10060</name>
</gene>
<feature type="compositionally biased region" description="Low complexity" evidence="3">
    <location>
        <begin position="1192"/>
        <end position="1204"/>
    </location>
</feature>
<feature type="region of interest" description="Disordered" evidence="3">
    <location>
        <begin position="328"/>
        <end position="368"/>
    </location>
</feature>
<dbReference type="SUPFAM" id="SSF56801">
    <property type="entry name" value="Acetyl-CoA synthetase-like"/>
    <property type="match status" value="1"/>
</dbReference>
<keyword evidence="2" id="KW-0436">Ligase</keyword>
<dbReference type="PROSITE" id="PS00455">
    <property type="entry name" value="AMP_BINDING"/>
    <property type="match status" value="1"/>
</dbReference>
<protein>
    <submittedName>
        <fullName evidence="6">Alpha/beta fold hydrolase</fullName>
    </submittedName>
</protein>
<sequence>MTSPLPVRPATAPPAGLPGLDPRSSRLLPLPAGAPDTGLGVGEPAWHHLDTGPELASRGITPVGTVLAVHGNPTWSYLWRSLVPATLDAAAAGGPAWRVVAVDQLDMGFSARTGRHRTLPDRVRDLDAFTTALGLTGPVVVLGHDWGGVVAMGWAVDHPDLLAGVALLNTAIAHPDGEPIPAPLRAATAGPVLRLATSTTPAFLETTLALAHPRLPREVADAYRAPYRHPDDRTGIEGFVADIPGHPGHPSAPELRRIAAGVADLTVPALLQWGPRDPVFRDRYLDDLVDRLPQARVHRHEGAGHLVAEDVDWATPLLGWLAAEVPAGGGGRAAGGDPPTGPGAQPGAQPDDAPPTTPWTPLWDRLDARADDPGPAVLDMAADGGPRTVSWRLLARQVRRIAAGLVHVGVRRGDRVSLLVQPGPTLTALVYACLRIGAVVVVADAGLGPRGLTRAQRGAQPDWVVGQTKGLVAARALGWPGVRIAADPLGPAARRALGVAHLLLDVADLGRDEVLPPEPGPADEAAILFTSGSTGPAKGVVYAHAQLSALRDALAAHFDVGPDTGLVTGFAPFALLGPALGTRSVTPDMDVSAPRTLTARAVADAVRAADGSIVFLSPAAILNVVATADALDTDDRAALARVRTFLSTGAPISADLLGSAAALMPAAEAHTPYGMTECLLVTDITLDGIRDAAAAPDAGVCVGRPIAPGQVLVSALDADGAATGAPSDAPGVLGEVLISAPYLKQHYDRLWLTDRAAERDVPAGRWHRTGDVGHLDAQGRLWIEGRLSHVLVTADGPLAPVGPEQHVERVAGVRRAAVVGVGPAGVQQAVAVVEPPADAAPRRAGRGARRPAARLLRGQRDRVRRGGRGHVHGGLRRDERRGVRRRGARPDPRGPPRGPRLPDAGRGQRGRRPRGRRARRARGRSAARGRPGRRRRLPAHRHDRRPAAARVRHQGRPGPAARLAAPGAPRGAAPGQRGAQRRVGQGRAGRLAAVPAARRGRPARLGHDARAARARRGVRRGRAGRPGPRPQGGARLLLGEPDGLPRGAGRRRAPRAGPGARLRPGGGGVRRPPRDREGRAVPVGGRVAAARRRTVARARAGRGGAARARGGGRPARQRVRRQVRRQAGGRPGGPGRRRDRAAAARRHGVDPAARPRRRPARRRPGAGTGRPGRTAGHLGPARGRRHRRDLVAGRPLGPRAARPPAGRRDPLGRRVARAARAGPHRGRVGGEPRRPAAAPPDHRRARPGRPGRRPAR</sequence>
<feature type="compositionally biased region" description="Basic residues" evidence="3">
    <location>
        <begin position="1214"/>
        <end position="1227"/>
    </location>
</feature>
<comment type="similarity">
    <text evidence="1">Belongs to the ATP-dependent AMP-binding enzyme family.</text>
</comment>
<dbReference type="OrthoDB" id="812569at2"/>
<feature type="compositionally biased region" description="Basic residues" evidence="3">
    <location>
        <begin position="1089"/>
        <end position="1100"/>
    </location>
</feature>
<dbReference type="InterPro" id="IPR029058">
    <property type="entry name" value="AB_hydrolase_fold"/>
</dbReference>
<name>A0A7Z8NPD6_9CELL</name>
<feature type="compositionally biased region" description="Basic residues" evidence="3">
    <location>
        <begin position="1115"/>
        <end position="1124"/>
    </location>
</feature>
<dbReference type="InterPro" id="IPR000073">
    <property type="entry name" value="AB_hydrolase_1"/>
</dbReference>
<dbReference type="EMBL" id="SZYE01000069">
    <property type="protein sequence ID" value="TKR23660.1"/>
    <property type="molecule type" value="Genomic_DNA"/>
</dbReference>
<dbReference type="SUPFAM" id="SSF53474">
    <property type="entry name" value="alpha/beta-Hydrolases"/>
    <property type="match status" value="1"/>
</dbReference>
<feature type="compositionally biased region" description="Low complexity" evidence="3">
    <location>
        <begin position="956"/>
        <end position="997"/>
    </location>
</feature>
<feature type="compositionally biased region" description="Low complexity" evidence="3">
    <location>
        <begin position="342"/>
        <end position="351"/>
    </location>
</feature>
<feature type="domain" description="AMP-dependent synthetase/ligase" evidence="4">
    <location>
        <begin position="379"/>
        <end position="746"/>
    </location>
</feature>
<organism evidence="6 7">
    <name type="scientific">Cellulomonas hominis</name>
    <dbReference type="NCBI Taxonomy" id="156981"/>
    <lineage>
        <taxon>Bacteria</taxon>
        <taxon>Bacillati</taxon>
        <taxon>Actinomycetota</taxon>
        <taxon>Actinomycetes</taxon>
        <taxon>Micrococcales</taxon>
        <taxon>Cellulomonadaceae</taxon>
        <taxon>Cellulomonas</taxon>
    </lineage>
</organism>
<dbReference type="Pfam" id="PF00561">
    <property type="entry name" value="Abhydrolase_1"/>
    <property type="match status" value="1"/>
</dbReference>
<dbReference type="InterPro" id="IPR000873">
    <property type="entry name" value="AMP-dep_synth/lig_dom"/>
</dbReference>
<evidence type="ECO:0000313" key="6">
    <source>
        <dbReference type="EMBL" id="TKR23660.1"/>
    </source>
</evidence>
<dbReference type="InterPro" id="IPR042099">
    <property type="entry name" value="ANL_N_sf"/>
</dbReference>
<feature type="compositionally biased region" description="Basic residues" evidence="3">
    <location>
        <begin position="908"/>
        <end position="944"/>
    </location>
</feature>
<feature type="compositionally biased region" description="Low complexity" evidence="3">
    <location>
        <begin position="17"/>
        <end position="31"/>
    </location>
</feature>
<feature type="compositionally biased region" description="Low complexity" evidence="3">
    <location>
        <begin position="1031"/>
        <end position="1047"/>
    </location>
</feature>
<dbReference type="AlphaFoldDB" id="A0A7Z8NPD6"/>
<evidence type="ECO:0000256" key="3">
    <source>
        <dbReference type="SAM" id="MobiDB-lite"/>
    </source>
</evidence>
<feature type="compositionally biased region" description="Basic residues" evidence="3">
    <location>
        <begin position="862"/>
        <end position="874"/>
    </location>
</feature>
<feature type="compositionally biased region" description="Basic residues" evidence="3">
    <location>
        <begin position="1012"/>
        <end position="1023"/>
    </location>
</feature>
<evidence type="ECO:0000256" key="1">
    <source>
        <dbReference type="ARBA" id="ARBA00006432"/>
    </source>
</evidence>
<evidence type="ECO:0000259" key="4">
    <source>
        <dbReference type="Pfam" id="PF00501"/>
    </source>
</evidence>
<dbReference type="Proteomes" id="UP000308121">
    <property type="component" value="Unassembled WGS sequence"/>
</dbReference>